<evidence type="ECO:0000256" key="4">
    <source>
        <dbReference type="ARBA" id="ARBA00022741"/>
    </source>
</evidence>
<accession>A0A483CRX4</accession>
<evidence type="ECO:0000256" key="8">
    <source>
        <dbReference type="ARBA" id="ARBA00044641"/>
    </source>
</evidence>
<evidence type="ECO:0000256" key="7">
    <source>
        <dbReference type="ARBA" id="ARBA00024737"/>
    </source>
</evidence>
<dbReference type="OrthoDB" id="107367at2157"/>
<keyword evidence="5" id="KW-0418">Kinase</keyword>
<dbReference type="AlphaFoldDB" id="A0A483CRX4"/>
<evidence type="ECO:0000259" key="10">
    <source>
        <dbReference type="Pfam" id="PF16575"/>
    </source>
</evidence>
<keyword evidence="3" id="KW-0808">Transferase</keyword>
<name>A0A483CRX4_9EURY</name>
<dbReference type="SUPFAM" id="SSF52540">
    <property type="entry name" value="P-loop containing nucleoside triphosphate hydrolases"/>
    <property type="match status" value="1"/>
</dbReference>
<dbReference type="Proteomes" id="UP000292580">
    <property type="component" value="Unassembled WGS sequence"/>
</dbReference>
<evidence type="ECO:0000256" key="1">
    <source>
        <dbReference type="ARBA" id="ARBA00001968"/>
    </source>
</evidence>
<evidence type="ECO:0000256" key="5">
    <source>
        <dbReference type="ARBA" id="ARBA00022777"/>
    </source>
</evidence>
<dbReference type="GO" id="GO:0005524">
    <property type="term" value="F:ATP binding"/>
    <property type="evidence" value="ECO:0007669"/>
    <property type="project" value="UniProtKB-KW"/>
</dbReference>
<comment type="caution">
    <text evidence="11">The sequence shown here is derived from an EMBL/GenBank/DDBJ whole genome shotgun (WGS) entry which is preliminary data.</text>
</comment>
<organism evidence="11 12">
    <name type="scientific">Methanofollis fontis</name>
    <dbReference type="NCBI Taxonomy" id="2052832"/>
    <lineage>
        <taxon>Archaea</taxon>
        <taxon>Methanobacteriati</taxon>
        <taxon>Methanobacteriota</taxon>
        <taxon>Stenosarchaea group</taxon>
        <taxon>Methanomicrobia</taxon>
        <taxon>Methanomicrobiales</taxon>
        <taxon>Methanomicrobiaceae</taxon>
        <taxon>Methanofollis</taxon>
    </lineage>
</organism>
<evidence type="ECO:0000256" key="2">
    <source>
        <dbReference type="ARBA" id="ARBA00012157"/>
    </source>
</evidence>
<evidence type="ECO:0000313" key="12">
    <source>
        <dbReference type="Proteomes" id="UP000292580"/>
    </source>
</evidence>
<protein>
    <recommendedName>
        <fullName evidence="2">polynucleotide 5'-hydroxyl-kinase</fullName>
        <ecNumber evidence="2">2.7.1.78</ecNumber>
    </recommendedName>
</protein>
<feature type="domain" description="Clp1 P-loop" evidence="10">
    <location>
        <begin position="23"/>
        <end position="188"/>
    </location>
</feature>
<keyword evidence="6" id="KW-0067">ATP-binding</keyword>
<dbReference type="EMBL" id="PGCL01000002">
    <property type="protein sequence ID" value="TAJ44961.1"/>
    <property type="molecule type" value="Genomic_DNA"/>
</dbReference>
<reference evidence="11 12" key="1">
    <citation type="submission" date="2017-11" db="EMBL/GenBank/DDBJ databases">
        <title>Isolation and Characterization of Methanofollis Species from Methane Seep Offshore SW Taiwan.</title>
        <authorList>
            <person name="Teng N.-H."/>
            <person name="Lai M.-C."/>
            <person name="Chen S.-C."/>
        </authorList>
    </citation>
    <scope>NUCLEOTIDE SEQUENCE [LARGE SCALE GENOMIC DNA]</scope>
    <source>
        <strain evidence="11 12">FWC-SCC2</strain>
    </source>
</reference>
<dbReference type="InterPro" id="IPR045116">
    <property type="entry name" value="Clp1/Grc3"/>
</dbReference>
<evidence type="ECO:0000256" key="9">
    <source>
        <dbReference type="ARBA" id="ARBA00044673"/>
    </source>
</evidence>
<dbReference type="GO" id="GO:0051734">
    <property type="term" value="F:ATP-dependent polynucleotide 5'-hydroxyl-kinase activity"/>
    <property type="evidence" value="ECO:0007669"/>
    <property type="project" value="UniProtKB-EC"/>
</dbReference>
<keyword evidence="4" id="KW-0547">Nucleotide-binding</keyword>
<comment type="catalytic activity">
    <reaction evidence="9">
        <text>a 5'-end dephospho-2'-deoxyribonucleoside-DNA + ATP = a 5'-end 5'-phospho-2'-deoxyribonucleoside-DNA + ADP + H(+)</text>
        <dbReference type="Rhea" id="RHEA:15669"/>
        <dbReference type="Rhea" id="RHEA-COMP:13180"/>
        <dbReference type="Rhea" id="RHEA-COMP:13184"/>
        <dbReference type="ChEBI" id="CHEBI:15378"/>
        <dbReference type="ChEBI" id="CHEBI:30616"/>
        <dbReference type="ChEBI" id="CHEBI:136412"/>
        <dbReference type="ChEBI" id="CHEBI:136416"/>
        <dbReference type="ChEBI" id="CHEBI:456216"/>
        <dbReference type="EC" id="2.7.1.78"/>
    </reaction>
</comment>
<dbReference type="Pfam" id="PF16575">
    <property type="entry name" value="CLP1_P"/>
    <property type="match status" value="1"/>
</dbReference>
<dbReference type="InterPro" id="IPR027417">
    <property type="entry name" value="P-loop_NTPase"/>
</dbReference>
<dbReference type="InterPro" id="IPR032319">
    <property type="entry name" value="CLP1_P"/>
</dbReference>
<proteinExistence type="predicted"/>
<dbReference type="EC" id="2.7.1.78" evidence="2"/>
<dbReference type="PANTHER" id="PTHR12755">
    <property type="entry name" value="CLEAVAGE/POLYADENYLATION FACTOR IA SUBUNIT CLP1P"/>
    <property type="match status" value="1"/>
</dbReference>
<keyword evidence="12" id="KW-1185">Reference proteome</keyword>
<dbReference type="RefSeq" id="WP_130646775.1">
    <property type="nucleotide sequence ID" value="NZ_PGCL01000002.1"/>
</dbReference>
<comment type="cofactor">
    <cofactor evidence="1">
        <name>a divalent metal cation</name>
        <dbReference type="ChEBI" id="CHEBI:60240"/>
    </cofactor>
</comment>
<dbReference type="GO" id="GO:0006396">
    <property type="term" value="P:RNA processing"/>
    <property type="evidence" value="ECO:0007669"/>
    <property type="project" value="InterPro"/>
</dbReference>
<dbReference type="PANTHER" id="PTHR12755:SF3">
    <property type="entry name" value="POLYNUCLEOTIDE 5'-HYDROXYL-KINASE NOL9"/>
    <property type="match status" value="1"/>
</dbReference>
<comment type="function">
    <text evidence="7">Polynucleotide kinase that can phosphorylate the 5'-hydroxyl groups of both single-stranded RNA (ssRNA) and single-stranded DNA (ssDNA). Exhibits a strong preference for ssRNA.</text>
</comment>
<dbReference type="Gene3D" id="3.40.50.300">
    <property type="entry name" value="P-loop containing nucleotide triphosphate hydrolases"/>
    <property type="match status" value="1"/>
</dbReference>
<comment type="catalytic activity">
    <reaction evidence="8">
        <text>a 5'-end dephospho-ribonucleoside-RNA + ATP = a 5'-end 5'-phospho-ribonucleoside-RNA + ADP + H(+)</text>
        <dbReference type="Rhea" id="RHEA:54580"/>
        <dbReference type="Rhea" id="RHEA-COMP:13936"/>
        <dbReference type="Rhea" id="RHEA-COMP:15179"/>
        <dbReference type="ChEBI" id="CHEBI:15378"/>
        <dbReference type="ChEBI" id="CHEBI:30616"/>
        <dbReference type="ChEBI" id="CHEBI:138282"/>
        <dbReference type="ChEBI" id="CHEBI:138284"/>
        <dbReference type="ChEBI" id="CHEBI:456216"/>
        <dbReference type="EC" id="2.7.1.78"/>
    </reaction>
</comment>
<evidence type="ECO:0000313" key="11">
    <source>
        <dbReference type="EMBL" id="TAJ44961.1"/>
    </source>
</evidence>
<evidence type="ECO:0000256" key="3">
    <source>
        <dbReference type="ARBA" id="ARBA00022679"/>
    </source>
</evidence>
<evidence type="ECO:0000256" key="6">
    <source>
        <dbReference type="ARBA" id="ARBA00022840"/>
    </source>
</evidence>
<gene>
    <name evidence="11" type="ORF">CUJ86_06690</name>
</gene>
<sequence length="285" mass="30424">MVIPGPGWEEICDIAEGTVFLLGGTGAGKTTLAGYIRGQVGDGVAWIDGDPGQSAVGPPGTLGLTRPDGTVSLRFTGATSPSMAPLATLSALRCLLDEGKGGGASTVLVDSCGYIYGEGGVEFQRRSIEVLAPDQIIAIGSTAELNAILSPFMRRPGLRVHRLPVSPHARRRSQSARRRYRQERLLRWMEEAEVRRWGEEIIRAGFFPERPRGHIAAVCDPGGRVLTAGIILGVGRDMVVLAAPPPFAGEPAYFEAGRFRPGTGCLPSSLMASIPPYLYQDSQER</sequence>